<feature type="transmembrane region" description="Helical" evidence="2">
    <location>
        <begin position="256"/>
        <end position="278"/>
    </location>
</feature>
<feature type="transmembrane region" description="Helical" evidence="2">
    <location>
        <begin position="284"/>
        <end position="306"/>
    </location>
</feature>
<dbReference type="EMBL" id="DVMZ01000168">
    <property type="protein sequence ID" value="HIU59655.1"/>
    <property type="molecule type" value="Genomic_DNA"/>
</dbReference>
<dbReference type="AlphaFoldDB" id="A0A9D1MGB6"/>
<name>A0A9D1MGB6_9FIRM</name>
<evidence type="ECO:0000256" key="2">
    <source>
        <dbReference type="SAM" id="Phobius"/>
    </source>
</evidence>
<sequence>MEERIIDDEYGRGIRLRKTKDGYVDVTDEIAGEDEKETAVPGPDGVAEDGATQLTADGAENETEEDVVVGDLEESLEDLEAENDGEGEEVTFEFPELEEDDEDLVNLTPEEAIALRRKKEAEEAQRKADYKRLCGEGDELLLSGSFKAAELKFEKALALEENAWEAVVGYWRAKTSDFSRPDELMNEYLETGYDSLESDLGEDAVEAIKKQYREVFEARLAEVSEAEEELGKEVLAKQSKRRAILRQRISATRGKFIGTAVPTALFLILGIVFGYLITTRRDGLFLYLTIAAGVLFAVSFVAFGIFTNRFVNARRINRANEDLSSTEEGERLLELRAYKELYGHFVG</sequence>
<dbReference type="Proteomes" id="UP000824081">
    <property type="component" value="Unassembled WGS sequence"/>
</dbReference>
<reference evidence="3" key="1">
    <citation type="submission" date="2020-10" db="EMBL/GenBank/DDBJ databases">
        <authorList>
            <person name="Gilroy R."/>
        </authorList>
    </citation>
    <scope>NUCLEOTIDE SEQUENCE</scope>
    <source>
        <strain evidence="3">11687</strain>
    </source>
</reference>
<accession>A0A9D1MGB6</accession>
<organism evidence="3 4">
    <name type="scientific">Candidatus Scatosoma pullistercoris</name>
    <dbReference type="NCBI Taxonomy" id="2840934"/>
    <lineage>
        <taxon>Bacteria</taxon>
        <taxon>Bacillati</taxon>
        <taxon>Bacillota</taxon>
        <taxon>Clostridia</taxon>
        <taxon>Candidatus Scatosoma</taxon>
    </lineage>
</organism>
<keyword evidence="2" id="KW-1133">Transmembrane helix</keyword>
<reference evidence="3" key="2">
    <citation type="journal article" date="2021" name="PeerJ">
        <title>Extensive microbial diversity within the chicken gut microbiome revealed by metagenomics and culture.</title>
        <authorList>
            <person name="Gilroy R."/>
            <person name="Ravi A."/>
            <person name="Getino M."/>
            <person name="Pursley I."/>
            <person name="Horton D.L."/>
            <person name="Alikhan N.F."/>
            <person name="Baker D."/>
            <person name="Gharbi K."/>
            <person name="Hall N."/>
            <person name="Watson M."/>
            <person name="Adriaenssens E.M."/>
            <person name="Foster-Nyarko E."/>
            <person name="Jarju S."/>
            <person name="Secka A."/>
            <person name="Antonio M."/>
            <person name="Oren A."/>
            <person name="Chaudhuri R.R."/>
            <person name="La Ragione R."/>
            <person name="Hildebrand F."/>
            <person name="Pallen M.J."/>
        </authorList>
    </citation>
    <scope>NUCLEOTIDE SEQUENCE</scope>
    <source>
        <strain evidence="3">11687</strain>
    </source>
</reference>
<keyword evidence="2" id="KW-0472">Membrane</keyword>
<gene>
    <name evidence="3" type="ORF">IAC57_06090</name>
</gene>
<comment type="caution">
    <text evidence="3">The sequence shown here is derived from an EMBL/GenBank/DDBJ whole genome shotgun (WGS) entry which is preliminary data.</text>
</comment>
<evidence type="ECO:0000313" key="3">
    <source>
        <dbReference type="EMBL" id="HIU59655.1"/>
    </source>
</evidence>
<feature type="region of interest" description="Disordered" evidence="1">
    <location>
        <begin position="30"/>
        <end position="65"/>
    </location>
</feature>
<protein>
    <submittedName>
        <fullName evidence="3">Uncharacterized protein</fullName>
    </submittedName>
</protein>
<evidence type="ECO:0000313" key="4">
    <source>
        <dbReference type="Proteomes" id="UP000824081"/>
    </source>
</evidence>
<evidence type="ECO:0000256" key="1">
    <source>
        <dbReference type="SAM" id="MobiDB-lite"/>
    </source>
</evidence>
<keyword evidence="2" id="KW-0812">Transmembrane</keyword>
<proteinExistence type="predicted"/>